<evidence type="ECO:0000259" key="1">
    <source>
        <dbReference type="PROSITE" id="PS51301"/>
    </source>
</evidence>
<sequence>MYQMQSIIKACGSKKQPTRWFNMVETDEIIKELRSMQNCTDQEFLENSSGGIPLVKKLYEDRPNLPNELKGTYVHKLLVNDIACWANRKYAIYIAQLLDTYFEKQRNQLQTKVNEQKPRMVPNGKQKSYKYMIWKEIINDKPEYIRLNLVRRNAKSFYEVSKIRNTNAC</sequence>
<comment type="caution">
    <text evidence="2">The sequence shown here is derived from an EMBL/GenBank/DDBJ whole genome shotgun (WGS) entry which is preliminary data.</text>
</comment>
<organism evidence="2 3">
    <name type="scientific">Tritrichomonas musculus</name>
    <dbReference type="NCBI Taxonomy" id="1915356"/>
    <lineage>
        <taxon>Eukaryota</taxon>
        <taxon>Metamonada</taxon>
        <taxon>Parabasalia</taxon>
        <taxon>Tritrichomonadida</taxon>
        <taxon>Tritrichomonadidae</taxon>
        <taxon>Tritrichomonas</taxon>
    </lineage>
</organism>
<evidence type="ECO:0000313" key="2">
    <source>
        <dbReference type="EMBL" id="KAK8895997.1"/>
    </source>
</evidence>
<proteinExistence type="predicted"/>
<reference evidence="2 3" key="1">
    <citation type="submission" date="2024-04" db="EMBL/GenBank/DDBJ databases">
        <title>Tritrichomonas musculus Genome.</title>
        <authorList>
            <person name="Alves-Ferreira E."/>
            <person name="Grigg M."/>
            <person name="Lorenzi H."/>
            <person name="Galac M."/>
        </authorList>
    </citation>
    <scope>NUCLEOTIDE SEQUENCE [LARGE SCALE GENOMIC DNA]</scope>
    <source>
        <strain evidence="2 3">EAF2021</strain>
    </source>
</reference>
<keyword evidence="3" id="KW-1185">Reference proteome</keyword>
<name>A0ABR2KZZ7_9EUKA</name>
<protein>
    <recommendedName>
        <fullName evidence="1">KilA-N domain-containing protein</fullName>
    </recommendedName>
</protein>
<dbReference type="InterPro" id="IPR017880">
    <property type="entry name" value="KilA_N"/>
</dbReference>
<accession>A0ABR2KZZ7</accession>
<dbReference type="Pfam" id="PF04383">
    <property type="entry name" value="KilA-N"/>
    <property type="match status" value="1"/>
</dbReference>
<evidence type="ECO:0000313" key="3">
    <source>
        <dbReference type="Proteomes" id="UP001470230"/>
    </source>
</evidence>
<gene>
    <name evidence="2" type="ORF">M9Y10_013883</name>
</gene>
<dbReference type="PROSITE" id="PS51301">
    <property type="entry name" value="KILA_N"/>
    <property type="match status" value="1"/>
</dbReference>
<dbReference type="SMART" id="SM01252">
    <property type="entry name" value="KilA-N"/>
    <property type="match status" value="1"/>
</dbReference>
<feature type="domain" description="KilA-N" evidence="1">
    <location>
        <begin position="1"/>
        <end position="101"/>
    </location>
</feature>
<dbReference type="EMBL" id="JAPFFF010000002">
    <property type="protein sequence ID" value="KAK8895997.1"/>
    <property type="molecule type" value="Genomic_DNA"/>
</dbReference>
<dbReference type="Proteomes" id="UP001470230">
    <property type="component" value="Unassembled WGS sequence"/>
</dbReference>
<dbReference type="InterPro" id="IPR018004">
    <property type="entry name" value="KilA/APSES_HTH"/>
</dbReference>